<accession>A0A1F6FN40</accession>
<reference evidence="2 3" key="1">
    <citation type="journal article" date="2016" name="Nat. Commun.">
        <title>Thousands of microbial genomes shed light on interconnected biogeochemical processes in an aquifer system.</title>
        <authorList>
            <person name="Anantharaman K."/>
            <person name="Brown C.T."/>
            <person name="Hug L.A."/>
            <person name="Sharon I."/>
            <person name="Castelle C.J."/>
            <person name="Probst A.J."/>
            <person name="Thomas B.C."/>
            <person name="Singh A."/>
            <person name="Wilkins M.J."/>
            <person name="Karaoz U."/>
            <person name="Brodie E.L."/>
            <person name="Williams K.H."/>
            <person name="Hubbard S.S."/>
            <person name="Banfield J.F."/>
        </authorList>
    </citation>
    <scope>NUCLEOTIDE SEQUENCE [LARGE SCALE GENOMIC DNA]</scope>
</reference>
<comment type="caution">
    <text evidence="2">The sequence shown here is derived from an EMBL/GenBank/DDBJ whole genome shotgun (WGS) entry which is preliminary data.</text>
</comment>
<dbReference type="STRING" id="1798561.A3B87_00135"/>
<protein>
    <recommendedName>
        <fullName evidence="1">Glycosyl transferase family 1 domain-containing protein</fullName>
    </recommendedName>
</protein>
<dbReference type="Proteomes" id="UP000179136">
    <property type="component" value="Unassembled WGS sequence"/>
</dbReference>
<gene>
    <name evidence="2" type="ORF">A3B87_00135</name>
</gene>
<organism evidence="2 3">
    <name type="scientific">Candidatus Kuenenbacteria bacterium RIFCSPHIGHO2_02_FULL_39_13</name>
    <dbReference type="NCBI Taxonomy" id="1798561"/>
    <lineage>
        <taxon>Bacteria</taxon>
        <taxon>Candidatus Kueneniibacteriota</taxon>
    </lineage>
</organism>
<dbReference type="EMBL" id="MFMW01000017">
    <property type="protein sequence ID" value="OGG87266.1"/>
    <property type="molecule type" value="Genomic_DNA"/>
</dbReference>
<feature type="domain" description="Glycosyl transferase family 1" evidence="1">
    <location>
        <begin position="203"/>
        <end position="303"/>
    </location>
</feature>
<sequence length="401" mass="45964">MNNNQQPINPLCLSFYTPPVVRPQSILIGKMIPAWLEAGLQPVIVSLTSCGEWPMAAPHYKIPDFKINKYLYHAPLLRNVLEKFYLIKLMSIAGQIIKQHNINLIFSFANPQISNILGAMLKEKYHLKFISHFSDPWFDSPYKSFTAREARRIARLEHYIIKNSDKVIFITEAAKKLVMKKYPHEWQKKAEVISHCFDPKDYPETKKENSDKFLISHIGAFYPERNPELLFKALKKVVEIKPELKSKTKLNLIGGAGNYSGYKLENLKQMAQDYGIADMVEIIPPVNYEESLRQMKLSDLLVVIDADIKDSPFLTSKVVDYAGSLTAIIGITPANSPTDKMLAKLGHYSFNYNQLDQLTACLIKLMTKQIKPQINQEYLAEYDVKNTTKKLIGYFQEVLNI</sequence>
<dbReference type="GO" id="GO:0016757">
    <property type="term" value="F:glycosyltransferase activity"/>
    <property type="evidence" value="ECO:0007669"/>
    <property type="project" value="InterPro"/>
</dbReference>
<dbReference type="InterPro" id="IPR001296">
    <property type="entry name" value="Glyco_trans_1"/>
</dbReference>
<dbReference type="SUPFAM" id="SSF53756">
    <property type="entry name" value="UDP-Glycosyltransferase/glycogen phosphorylase"/>
    <property type="match status" value="1"/>
</dbReference>
<name>A0A1F6FN40_9BACT</name>
<dbReference type="Pfam" id="PF00534">
    <property type="entry name" value="Glycos_transf_1"/>
    <property type="match status" value="1"/>
</dbReference>
<dbReference type="Gene3D" id="3.40.50.2000">
    <property type="entry name" value="Glycogen Phosphorylase B"/>
    <property type="match status" value="2"/>
</dbReference>
<evidence type="ECO:0000313" key="2">
    <source>
        <dbReference type="EMBL" id="OGG87266.1"/>
    </source>
</evidence>
<dbReference type="AlphaFoldDB" id="A0A1F6FN40"/>
<proteinExistence type="predicted"/>
<evidence type="ECO:0000313" key="3">
    <source>
        <dbReference type="Proteomes" id="UP000179136"/>
    </source>
</evidence>
<evidence type="ECO:0000259" key="1">
    <source>
        <dbReference type="Pfam" id="PF00534"/>
    </source>
</evidence>